<dbReference type="PRINTS" id="PR00162">
    <property type="entry name" value="RIESKE"/>
</dbReference>
<organism evidence="17 18">
    <name type="scientific">Dermatophagoides farinae</name>
    <name type="common">American house dust mite</name>
    <dbReference type="NCBI Taxonomy" id="6954"/>
    <lineage>
        <taxon>Eukaryota</taxon>
        <taxon>Metazoa</taxon>
        <taxon>Ecdysozoa</taxon>
        <taxon>Arthropoda</taxon>
        <taxon>Chelicerata</taxon>
        <taxon>Arachnida</taxon>
        <taxon>Acari</taxon>
        <taxon>Acariformes</taxon>
        <taxon>Sarcoptiformes</taxon>
        <taxon>Astigmata</taxon>
        <taxon>Psoroptidia</taxon>
        <taxon>Analgoidea</taxon>
        <taxon>Pyroglyphidae</taxon>
        <taxon>Dermatophagoidinae</taxon>
        <taxon>Dermatophagoides</taxon>
    </lineage>
</organism>
<reference evidence="17" key="1">
    <citation type="submission" date="2013-05" db="EMBL/GenBank/DDBJ databases">
        <authorList>
            <person name="Yim A.K.Y."/>
            <person name="Chan T.F."/>
            <person name="Ji K.M."/>
            <person name="Liu X.Y."/>
            <person name="Zhou J.W."/>
            <person name="Li R.Q."/>
            <person name="Yang K.Y."/>
            <person name="Li J."/>
            <person name="Li M."/>
            <person name="Law P.T.W."/>
            <person name="Wu Y.L."/>
            <person name="Cai Z.L."/>
            <person name="Qin H."/>
            <person name="Bao Y."/>
            <person name="Leung R.K.K."/>
            <person name="Ng P.K.S."/>
            <person name="Zou J."/>
            <person name="Zhong X.J."/>
            <person name="Ran P.X."/>
            <person name="Zhong N.S."/>
            <person name="Liu Z.G."/>
            <person name="Tsui S.K.W."/>
        </authorList>
    </citation>
    <scope>NUCLEOTIDE SEQUENCE</scope>
    <source>
        <strain evidence="17">Derf</strain>
        <tissue evidence="17">Whole organism</tissue>
    </source>
</reference>
<evidence type="ECO:0000256" key="2">
    <source>
        <dbReference type="ARBA" id="ARBA00010651"/>
    </source>
</evidence>
<dbReference type="PANTHER" id="PTHR10134">
    <property type="entry name" value="CYTOCHROME B-C1 COMPLEX SUBUNIT RIESKE, MITOCHONDRIAL"/>
    <property type="match status" value="1"/>
</dbReference>
<dbReference type="GO" id="GO:0008270">
    <property type="term" value="F:zinc ion binding"/>
    <property type="evidence" value="ECO:0007669"/>
    <property type="project" value="UniProtKB-KW"/>
</dbReference>
<feature type="domain" description="Rieske" evidence="16">
    <location>
        <begin position="216"/>
        <end position="284"/>
    </location>
</feature>
<evidence type="ECO:0000256" key="10">
    <source>
        <dbReference type="ARBA" id="ARBA00023014"/>
    </source>
</evidence>
<keyword evidence="11" id="KW-0472">Membrane</keyword>
<evidence type="ECO:0000256" key="1">
    <source>
        <dbReference type="ARBA" id="ARBA00004167"/>
    </source>
</evidence>
<dbReference type="InterPro" id="IPR037008">
    <property type="entry name" value="bc1_Rieske_TM_sf"/>
</dbReference>
<dbReference type="Pfam" id="PF13920">
    <property type="entry name" value="zf-C3HC4_3"/>
    <property type="match status" value="1"/>
</dbReference>
<sequence length="623" mass="70916">MIQSRSIGIGQFAKAVTQACGGQRITSSFPSLKRDWETRAVTLPELVPAFAMNMPLHKINLKPTFNLNVHLFRNKSQAICGVGVSHQYRLAHTDVSIPDFSSYRRPSNKDLSRRSAESTDDRRAFTYIVTAGVGVGGAVAAKHMVQGLLNMLSPARDCLALSKIEVNIGNIPEGKNVTVKWRGKPVFIRRRTQKEIDQERAVDINQLRDPETDEKRAPNPEWLVVVGICTHLGCVPIAGKGDFGGYYCPCHGSHYDASGRIRKGPAPANLEVPDHVFDGDTLEKIKISVQSNNYSQEMALKKICLEICFYVVLNCLCTASRNYYFFQVILKMDHENHVMSCGRPQKMPIKSQRLRNPFLLKIDPESLKVDNYIDGIKLNIVCECSFWLFSFWAVKIKEFHEKLAYDWMTIRNLLIDNQFNNDHFAYHSNDPELYQDEYNKIIHKIKAPDQFDSTFFTTTPRDRYPLAIILLLNDRELEEQLNSNDIVMLASIIHLRDSLVPLSTSVIGQYIKRQSGIVLNLQDLYICSDQSNEDHMPNCIICLDNHITRAILPCRHACVCSNCFEQINTCPLCRSPIQNFIMINQPIQTAMSDEGDDNLRSENVIDTHQKESLLHKIQKFFGF</sequence>
<evidence type="ECO:0000256" key="12">
    <source>
        <dbReference type="ARBA" id="ARBA00023157"/>
    </source>
</evidence>
<dbReference type="InterPro" id="IPR017941">
    <property type="entry name" value="Rieske_2Fe-2S"/>
</dbReference>
<keyword evidence="9" id="KW-0408">Iron</keyword>
<keyword evidence="8" id="KW-1133">Transmembrane helix</keyword>
<keyword evidence="6 14" id="KW-0863">Zinc-finger</keyword>
<keyword evidence="10" id="KW-0411">Iron-sulfur</keyword>
<dbReference type="FunFam" id="2.102.10.10:FF:000001">
    <property type="entry name" value="Cytochrome b-c1 complex subunit Rieske, mitochondrial"/>
    <property type="match status" value="1"/>
</dbReference>
<dbReference type="EMBL" id="ASGP02000003">
    <property type="protein sequence ID" value="KAH9516052.1"/>
    <property type="molecule type" value="Genomic_DNA"/>
</dbReference>
<dbReference type="Gene3D" id="3.30.40.10">
    <property type="entry name" value="Zinc/RING finger domain, C3HC4 (zinc finger)"/>
    <property type="match status" value="1"/>
</dbReference>
<dbReference type="Proteomes" id="UP000790347">
    <property type="component" value="Unassembled WGS sequence"/>
</dbReference>
<evidence type="ECO:0000259" key="16">
    <source>
        <dbReference type="PROSITE" id="PS51296"/>
    </source>
</evidence>
<protein>
    <submittedName>
        <fullName evidence="17">Cytochrome b-c1 complex subunit Rieske, mitochondrial</fullName>
    </submittedName>
</protein>
<accession>A0A922HZ65</accession>
<dbReference type="CDD" id="cd03470">
    <property type="entry name" value="Rieske_cytochrome_bc1"/>
    <property type="match status" value="1"/>
</dbReference>
<keyword evidence="7" id="KW-0862">Zinc</keyword>
<keyword evidence="3" id="KW-0812">Transmembrane</keyword>
<dbReference type="InterPro" id="IPR036922">
    <property type="entry name" value="Rieske_2Fe-2S_sf"/>
</dbReference>
<evidence type="ECO:0000256" key="14">
    <source>
        <dbReference type="PROSITE-ProRule" id="PRU00175"/>
    </source>
</evidence>
<dbReference type="GO" id="GO:0051537">
    <property type="term" value="F:2 iron, 2 sulfur cluster binding"/>
    <property type="evidence" value="ECO:0007669"/>
    <property type="project" value="UniProtKB-KW"/>
</dbReference>
<reference evidence="17" key="2">
    <citation type="journal article" date="2022" name="Res Sq">
        <title>Comparative Genomics Reveals Insights into the Divergent Evolution of Astigmatic Mites and Household Pest Adaptations.</title>
        <authorList>
            <person name="Xiong Q."/>
            <person name="Wan A.T.-Y."/>
            <person name="Liu X.-Y."/>
            <person name="Fung C.S.-H."/>
            <person name="Xiao X."/>
            <person name="Malainual N."/>
            <person name="Hou J."/>
            <person name="Wang L."/>
            <person name="Wang M."/>
            <person name="Yang K."/>
            <person name="Cui Y."/>
            <person name="Leung E."/>
            <person name="Nong W."/>
            <person name="Shin S.-K."/>
            <person name="Au S."/>
            <person name="Jeong K.Y."/>
            <person name="Chew F.T."/>
            <person name="Hui J."/>
            <person name="Leung T.F."/>
            <person name="Tungtrongchitr A."/>
            <person name="Zhong N."/>
            <person name="Liu Z."/>
            <person name="Tsui S."/>
        </authorList>
    </citation>
    <scope>NUCLEOTIDE SEQUENCE</scope>
    <source>
        <strain evidence="17">Derf</strain>
        <tissue evidence="17">Whole organism</tissue>
    </source>
</reference>
<dbReference type="GO" id="GO:0008121">
    <property type="term" value="F:quinol-cytochrome-c reductase activity"/>
    <property type="evidence" value="ECO:0007669"/>
    <property type="project" value="InterPro"/>
</dbReference>
<dbReference type="GO" id="GO:0016020">
    <property type="term" value="C:membrane"/>
    <property type="evidence" value="ECO:0007669"/>
    <property type="project" value="UniProtKB-SubCell"/>
</dbReference>
<evidence type="ECO:0000256" key="11">
    <source>
        <dbReference type="ARBA" id="ARBA00023136"/>
    </source>
</evidence>
<dbReference type="Gene3D" id="1.20.5.270">
    <property type="entry name" value="Ubiquinol cytochrome reductase, transmembrane domain"/>
    <property type="match status" value="1"/>
</dbReference>
<comment type="subcellular location">
    <subcellularLocation>
        <location evidence="1">Membrane</location>
        <topology evidence="1">Single-pass membrane protein</topology>
    </subcellularLocation>
</comment>
<evidence type="ECO:0000313" key="18">
    <source>
        <dbReference type="Proteomes" id="UP000790347"/>
    </source>
</evidence>
<keyword evidence="12" id="KW-1015">Disulfide bond</keyword>
<keyword evidence="18" id="KW-1185">Reference proteome</keyword>
<dbReference type="InterPro" id="IPR004192">
    <property type="entry name" value="Rieske_TM"/>
</dbReference>
<dbReference type="AlphaFoldDB" id="A0A922HZ65"/>
<evidence type="ECO:0000256" key="8">
    <source>
        <dbReference type="ARBA" id="ARBA00022989"/>
    </source>
</evidence>
<keyword evidence="5" id="KW-0479">Metal-binding</keyword>
<dbReference type="InterPro" id="IPR006317">
    <property type="entry name" value="Ubiquinol_cyt_c_Rdtase_Fe-S-su"/>
</dbReference>
<dbReference type="Pfam" id="PF00355">
    <property type="entry name" value="Rieske"/>
    <property type="match status" value="1"/>
</dbReference>
<evidence type="ECO:0000256" key="5">
    <source>
        <dbReference type="ARBA" id="ARBA00022723"/>
    </source>
</evidence>
<feature type="domain" description="RING-type" evidence="15">
    <location>
        <begin position="539"/>
        <end position="574"/>
    </location>
</feature>
<evidence type="ECO:0000256" key="3">
    <source>
        <dbReference type="ARBA" id="ARBA00022692"/>
    </source>
</evidence>
<dbReference type="SUPFAM" id="SSF81502">
    <property type="entry name" value="ISP transmembrane anchor"/>
    <property type="match status" value="1"/>
</dbReference>
<dbReference type="NCBIfam" id="TIGR01416">
    <property type="entry name" value="Rieske_proteo"/>
    <property type="match status" value="1"/>
</dbReference>
<dbReference type="InterPro" id="IPR001841">
    <property type="entry name" value="Znf_RING"/>
</dbReference>
<dbReference type="SUPFAM" id="SSF57850">
    <property type="entry name" value="RING/U-box"/>
    <property type="match status" value="1"/>
</dbReference>
<name>A0A922HZ65_DERFA</name>
<evidence type="ECO:0000313" key="17">
    <source>
        <dbReference type="EMBL" id="KAH9516052.1"/>
    </source>
</evidence>
<evidence type="ECO:0000256" key="4">
    <source>
        <dbReference type="ARBA" id="ARBA00022714"/>
    </source>
</evidence>
<proteinExistence type="inferred from homology"/>
<comment type="cofactor">
    <cofactor evidence="13">
        <name>[2Fe-2S] cluster</name>
        <dbReference type="ChEBI" id="CHEBI:190135"/>
    </cofactor>
</comment>
<gene>
    <name evidence="17" type="primary">UQCRFS1</name>
    <name evidence="17" type="ORF">DERF_006816</name>
</gene>
<comment type="caution">
    <text evidence="17">The sequence shown here is derived from an EMBL/GenBank/DDBJ whole genome shotgun (WGS) entry which is preliminary data.</text>
</comment>
<dbReference type="PROSITE" id="PS50089">
    <property type="entry name" value="ZF_RING_2"/>
    <property type="match status" value="1"/>
</dbReference>
<evidence type="ECO:0000256" key="9">
    <source>
        <dbReference type="ARBA" id="ARBA00023004"/>
    </source>
</evidence>
<evidence type="ECO:0000256" key="6">
    <source>
        <dbReference type="ARBA" id="ARBA00022771"/>
    </source>
</evidence>
<dbReference type="InterPro" id="IPR014349">
    <property type="entry name" value="Rieske_Fe-S_prot"/>
</dbReference>
<evidence type="ECO:0000256" key="13">
    <source>
        <dbReference type="ARBA" id="ARBA00034078"/>
    </source>
</evidence>
<keyword evidence="4" id="KW-0001">2Fe-2S</keyword>
<evidence type="ECO:0000256" key="7">
    <source>
        <dbReference type="ARBA" id="ARBA00022833"/>
    </source>
</evidence>
<dbReference type="PROSITE" id="PS51296">
    <property type="entry name" value="RIESKE"/>
    <property type="match status" value="1"/>
</dbReference>
<dbReference type="Pfam" id="PF02921">
    <property type="entry name" value="UCR_TM"/>
    <property type="match status" value="1"/>
</dbReference>
<dbReference type="InterPro" id="IPR013083">
    <property type="entry name" value="Znf_RING/FYVE/PHD"/>
</dbReference>
<dbReference type="InterPro" id="IPR005805">
    <property type="entry name" value="Rieske_Fe-S_prot_C"/>
</dbReference>
<comment type="similarity">
    <text evidence="2">Belongs to the Rieske iron-sulfur protein family.</text>
</comment>
<evidence type="ECO:0000259" key="15">
    <source>
        <dbReference type="PROSITE" id="PS50089"/>
    </source>
</evidence>
<dbReference type="SUPFAM" id="SSF50022">
    <property type="entry name" value="ISP domain"/>
    <property type="match status" value="1"/>
</dbReference>
<dbReference type="Gene3D" id="2.102.10.10">
    <property type="entry name" value="Rieske [2Fe-2S] iron-sulphur domain"/>
    <property type="match status" value="1"/>
</dbReference>